<dbReference type="SUPFAM" id="SSF52151">
    <property type="entry name" value="FabD/lysophospholipase-like"/>
    <property type="match status" value="1"/>
</dbReference>
<dbReference type="GO" id="GO:0004622">
    <property type="term" value="F:phosphatidylcholine lysophospholipase activity"/>
    <property type="evidence" value="ECO:0007669"/>
    <property type="project" value="UniProtKB-ARBA"/>
</dbReference>
<dbReference type="PANTHER" id="PTHR14226:SF76">
    <property type="entry name" value="NTE FAMILY PROTEIN RSSA"/>
    <property type="match status" value="1"/>
</dbReference>
<dbReference type="Pfam" id="PF13614">
    <property type="entry name" value="AAA_31"/>
    <property type="match status" value="1"/>
</dbReference>
<comment type="caution">
    <text evidence="8">The sequence shown here is derived from an EMBL/GenBank/DDBJ whole genome shotgun (WGS) entry which is preliminary data.</text>
</comment>
<dbReference type="PROSITE" id="PS50042">
    <property type="entry name" value="CNMP_BINDING_3"/>
    <property type="match status" value="1"/>
</dbReference>
<evidence type="ECO:0000256" key="4">
    <source>
        <dbReference type="ARBA" id="ARBA00023098"/>
    </source>
</evidence>
<name>A0A2H0LRM0_9BACT</name>
<evidence type="ECO:0000256" key="2">
    <source>
        <dbReference type="ARBA" id="ARBA00022801"/>
    </source>
</evidence>
<dbReference type="InterPro" id="IPR025669">
    <property type="entry name" value="AAA_dom"/>
</dbReference>
<evidence type="ECO:0000259" key="6">
    <source>
        <dbReference type="PROSITE" id="PS50042"/>
    </source>
</evidence>
<dbReference type="CDD" id="cd00038">
    <property type="entry name" value="CAP_ED"/>
    <property type="match status" value="1"/>
</dbReference>
<evidence type="ECO:0000256" key="3">
    <source>
        <dbReference type="ARBA" id="ARBA00022963"/>
    </source>
</evidence>
<dbReference type="SUPFAM" id="SSF51206">
    <property type="entry name" value="cAMP-binding domain-like"/>
    <property type="match status" value="1"/>
</dbReference>
<dbReference type="GO" id="GO:0016042">
    <property type="term" value="P:lipid catabolic process"/>
    <property type="evidence" value="ECO:0007669"/>
    <property type="project" value="UniProtKB-UniRule"/>
</dbReference>
<dbReference type="Pfam" id="PF00027">
    <property type="entry name" value="cNMP_binding"/>
    <property type="match status" value="1"/>
</dbReference>
<evidence type="ECO:0000259" key="7">
    <source>
        <dbReference type="PROSITE" id="PS51635"/>
    </source>
</evidence>
<comment type="caution">
    <text evidence="5">Lacks conserved residue(s) required for the propagation of feature annotation.</text>
</comment>
<dbReference type="Gene3D" id="2.60.120.10">
    <property type="entry name" value="Jelly Rolls"/>
    <property type="match status" value="1"/>
</dbReference>
<protein>
    <recommendedName>
        <fullName evidence="10">Cyclic nucleotide-binding domain-containing protein</fullName>
    </recommendedName>
</protein>
<dbReference type="SUPFAM" id="SSF52540">
    <property type="entry name" value="P-loop containing nucleoside triphosphate hydrolases"/>
    <property type="match status" value="1"/>
</dbReference>
<dbReference type="SMART" id="SM00100">
    <property type="entry name" value="cNMP"/>
    <property type="match status" value="1"/>
</dbReference>
<dbReference type="InterPro" id="IPR016035">
    <property type="entry name" value="Acyl_Trfase/lysoPLipase"/>
</dbReference>
<dbReference type="InterPro" id="IPR027417">
    <property type="entry name" value="P-loop_NTPase"/>
</dbReference>
<feature type="active site" description="Nucleophile" evidence="5">
    <location>
        <position position="427"/>
    </location>
</feature>
<dbReference type="PROSITE" id="PS51635">
    <property type="entry name" value="PNPLA"/>
    <property type="match status" value="1"/>
</dbReference>
<dbReference type="InterPro" id="IPR050301">
    <property type="entry name" value="NTE"/>
</dbReference>
<proteinExistence type="inferred from homology"/>
<keyword evidence="3 5" id="KW-0442">Lipid degradation</keyword>
<sequence>MAWFNFLRKTQTKTDYEISLFPIFSELTPAEINVVQSKVRLVEFKKGETIYNKGEESDGFYLILRGRIVILKSDRQVINHLHAGDHFGETSLLAGRPHSATTEAQNDSILLKIAKKDFLLLLKEIPSLSLNISRTLGSRLTGTLDDRTLSGESKIITFYHSVPGIGNSTFAIHLAAALKRETQKKVIFLDFTSLSDKRNGNQPFKRAKHFQLSDFEVTNTHKIEQAIVKDQANFHVFKLGDERIEKDIEKDLPRLISYFLSHYHFILIDLPVIVNPLVRKAIQQADILYFLIDEDLRGVREVIEKIKEFRLSFGFTEDQFRLILRERKQQPKLQAFYDEYSDETLPIFATLPETELFDQKSFTEQKLEQTDDEQFYSKTMRHLARELAGKLVGLALGSGAAFGYAHVGVLKVLEEEGIKVDMISGSSIGAIIGGMWAAGIPAKQLIEILSTLDRKTTFFKLFGFRDLSAAHKGFFKGDQVVRFLKHYLKGITFRDLKIPTKIIATNLATGAPILFDDGPLVTAIRASISIPGIFRPLAIDNKYLIDGGIAEPLPVQVLNRFGAKKIIAVNVLQSPDDHYRRSVRIEEKNKKLDESMKKRNALIRTFYHERTKFINRQSANIFNVLMKTIQFMEFIMANAAAEQADITLNPVVTDAHWAEFFTHRKFIHRGEEEARRWLDDIKELVNE</sequence>
<feature type="active site" description="Proton acceptor" evidence="5">
    <location>
        <position position="546"/>
    </location>
</feature>
<dbReference type="InterPro" id="IPR014710">
    <property type="entry name" value="RmlC-like_jellyroll"/>
</dbReference>
<dbReference type="CDD" id="cd07205">
    <property type="entry name" value="Pat_PNPLA6_PNPLA7_NTE1_like"/>
    <property type="match status" value="1"/>
</dbReference>
<evidence type="ECO:0000256" key="1">
    <source>
        <dbReference type="ARBA" id="ARBA00006636"/>
    </source>
</evidence>
<dbReference type="Pfam" id="PF01734">
    <property type="entry name" value="Patatin"/>
    <property type="match status" value="1"/>
</dbReference>
<gene>
    <name evidence="8" type="ORF">COV74_05465</name>
</gene>
<dbReference type="Gene3D" id="3.40.1090.10">
    <property type="entry name" value="Cytosolic phospholipase A2 catalytic domain"/>
    <property type="match status" value="2"/>
</dbReference>
<organism evidence="8 9">
    <name type="scientific">Candidatus Abzuiibacterium crystallinum</name>
    <dbReference type="NCBI Taxonomy" id="1974748"/>
    <lineage>
        <taxon>Bacteria</taxon>
        <taxon>Pseudomonadati</taxon>
        <taxon>Candidatus Omnitrophota</taxon>
        <taxon>Candidatus Abzuiibacterium</taxon>
    </lineage>
</organism>
<keyword evidence="4 5" id="KW-0443">Lipid metabolism</keyword>
<evidence type="ECO:0000313" key="9">
    <source>
        <dbReference type="Proteomes" id="UP000230859"/>
    </source>
</evidence>
<dbReference type="Proteomes" id="UP000230859">
    <property type="component" value="Unassembled WGS sequence"/>
</dbReference>
<evidence type="ECO:0008006" key="10">
    <source>
        <dbReference type="Google" id="ProtNLM"/>
    </source>
</evidence>
<dbReference type="InterPro" id="IPR000595">
    <property type="entry name" value="cNMP-bd_dom"/>
</dbReference>
<dbReference type="InterPro" id="IPR002641">
    <property type="entry name" value="PNPLA_dom"/>
</dbReference>
<accession>A0A2H0LRM0</accession>
<dbReference type="Gene3D" id="3.40.50.300">
    <property type="entry name" value="P-loop containing nucleotide triphosphate hydrolases"/>
    <property type="match status" value="1"/>
</dbReference>
<evidence type="ECO:0000256" key="5">
    <source>
        <dbReference type="PROSITE-ProRule" id="PRU01161"/>
    </source>
</evidence>
<feature type="short sequence motif" description="GXSXG" evidence="5">
    <location>
        <begin position="425"/>
        <end position="429"/>
    </location>
</feature>
<keyword evidence="2 5" id="KW-0378">Hydrolase</keyword>
<feature type="domain" description="Cyclic nucleotide-binding" evidence="6">
    <location>
        <begin position="23"/>
        <end position="122"/>
    </location>
</feature>
<feature type="short sequence motif" description="DGA/G" evidence="5">
    <location>
        <begin position="546"/>
        <end position="548"/>
    </location>
</feature>
<reference evidence="8 9" key="1">
    <citation type="submission" date="2017-09" db="EMBL/GenBank/DDBJ databases">
        <title>Depth-based differentiation of microbial function through sediment-hosted aquifers and enrichment of novel symbionts in the deep terrestrial subsurface.</title>
        <authorList>
            <person name="Probst A.J."/>
            <person name="Ladd B."/>
            <person name="Jarett J.K."/>
            <person name="Geller-Mcgrath D.E."/>
            <person name="Sieber C.M."/>
            <person name="Emerson J.B."/>
            <person name="Anantharaman K."/>
            <person name="Thomas B.C."/>
            <person name="Malmstrom R."/>
            <person name="Stieglmeier M."/>
            <person name="Klingl A."/>
            <person name="Woyke T."/>
            <person name="Ryan C.M."/>
            <person name="Banfield J.F."/>
        </authorList>
    </citation>
    <scope>NUCLEOTIDE SEQUENCE [LARGE SCALE GENOMIC DNA]</scope>
    <source>
        <strain evidence="8">CG11_big_fil_rev_8_21_14_0_20_45_26</strain>
    </source>
</reference>
<dbReference type="AlphaFoldDB" id="A0A2H0LRM0"/>
<comment type="similarity">
    <text evidence="1">Belongs to the NTE family.</text>
</comment>
<feature type="domain" description="PNPLA" evidence="7">
    <location>
        <begin position="394"/>
        <end position="559"/>
    </location>
</feature>
<dbReference type="EMBL" id="PCVY01000047">
    <property type="protein sequence ID" value="PIQ86314.1"/>
    <property type="molecule type" value="Genomic_DNA"/>
</dbReference>
<dbReference type="PANTHER" id="PTHR14226">
    <property type="entry name" value="NEUROPATHY TARGET ESTERASE/SWISS CHEESE D.MELANOGASTER"/>
    <property type="match status" value="1"/>
</dbReference>
<dbReference type="InterPro" id="IPR018490">
    <property type="entry name" value="cNMP-bd_dom_sf"/>
</dbReference>
<evidence type="ECO:0000313" key="8">
    <source>
        <dbReference type="EMBL" id="PIQ86314.1"/>
    </source>
</evidence>